<name>A0AB39C018_9CAUD</name>
<evidence type="ECO:0000313" key="1">
    <source>
        <dbReference type="EMBL" id="XDJ00072.1"/>
    </source>
</evidence>
<sequence>MGDYSTIAPRYFETLLDYNPLGVSLNITVFPNC</sequence>
<protein>
    <submittedName>
        <fullName evidence="1">Uncharacterized protein</fullName>
    </submittedName>
</protein>
<accession>A0AB39C018</accession>
<reference evidence="1" key="1">
    <citation type="submission" date="2024-06" db="EMBL/GenBank/DDBJ databases">
        <title>This phage originates from the Bacteriophage catalogue of the Bacteriophage Competence Centre, Department of Microbiology und Biotechnology, Max Rubner-Institut, Kiel, Germany.</title>
        <authorList>
            <person name="Sprotte S."/>
            <person name="Brinks E."/>
            <person name="Hille F."/>
        </authorList>
    </citation>
    <scope>NUCLEOTIDE SEQUENCE</scope>
</reference>
<proteinExistence type="predicted"/>
<organism evidence="1">
    <name type="scientific">Salmonella phage PMBT36</name>
    <dbReference type="NCBI Taxonomy" id="3229746"/>
    <lineage>
        <taxon>Viruses</taxon>
        <taxon>Duplodnaviria</taxon>
        <taxon>Heunggongvirae</taxon>
        <taxon>Uroviricota</taxon>
        <taxon>Caudoviricetes</taxon>
    </lineage>
</organism>
<dbReference type="EMBL" id="PP926504">
    <property type="protein sequence ID" value="XDJ00072.1"/>
    <property type="molecule type" value="Genomic_DNA"/>
</dbReference>